<name>A0A1I7FJ78_9BACL</name>
<sequence>MEACSAMHALRKTSWFIRLLFLAVGMLSVVALLASCGGRGSPAPTASSTSEGGKNPSTVRIGFQPPYIPVIAMKNQKLLEKTFGDSSPAIEYKEFLSLTPIAEAVSSGALDLAIGGTPVTAIAAGAPIRILALTERSPKTHAILVRPNSPIKSVADLKGKKIATPMGKAYFFPQKVLQSAHIKDSEVKWVQLENDVGRSALLSGSVDAWVTWDPFYASAELNKEAVPLVDGNHYFQNYVVLFGNADFVEAHPDIVTRFIQAYQQALDWVQSHHADAVQLFASENKVSQEVAELTMSRRNYLLAPPDLKEYLNECTEQGKFFLEIGVTKQEPDWKTVIVPQIAKSVLNH</sequence>
<protein>
    <recommendedName>
        <fullName evidence="6">Putative aliphatic sulfonates-binding protein</fullName>
    </recommendedName>
</protein>
<dbReference type="FunFam" id="3.40.190.10:FF:000050">
    <property type="entry name" value="Sulfonate ABC transporter substrate-binding protein"/>
    <property type="match status" value="1"/>
</dbReference>
<dbReference type="PANTHER" id="PTHR30024:SF42">
    <property type="entry name" value="ALIPHATIC SULFONATES-BINDING PROTEIN-RELATED"/>
    <property type="match status" value="1"/>
</dbReference>
<dbReference type="PANTHER" id="PTHR30024">
    <property type="entry name" value="ALIPHATIC SULFONATES-BINDING PROTEIN-RELATED"/>
    <property type="match status" value="1"/>
</dbReference>
<evidence type="ECO:0000256" key="5">
    <source>
        <dbReference type="ARBA" id="ARBA00055538"/>
    </source>
</evidence>
<evidence type="ECO:0000256" key="4">
    <source>
        <dbReference type="ARBA" id="ARBA00022729"/>
    </source>
</evidence>
<comment type="function">
    <text evidence="5">Part of a binding-protein-dependent transport system for aliphatic sulfonates. Putative binding protein.</text>
</comment>
<evidence type="ECO:0000313" key="10">
    <source>
        <dbReference type="Proteomes" id="UP000183508"/>
    </source>
</evidence>
<gene>
    <name evidence="9" type="ORF">SAMN05421543_101287</name>
</gene>
<dbReference type="EMBL" id="FPBV01000001">
    <property type="protein sequence ID" value="SFU36239.1"/>
    <property type="molecule type" value="Genomic_DNA"/>
</dbReference>
<dbReference type="GO" id="GO:0042597">
    <property type="term" value="C:periplasmic space"/>
    <property type="evidence" value="ECO:0007669"/>
    <property type="project" value="UniProtKB-SubCell"/>
</dbReference>
<feature type="region of interest" description="Disordered" evidence="7">
    <location>
        <begin position="40"/>
        <end position="60"/>
    </location>
</feature>
<evidence type="ECO:0000313" key="9">
    <source>
        <dbReference type="EMBL" id="SFU36239.1"/>
    </source>
</evidence>
<evidence type="ECO:0000256" key="1">
    <source>
        <dbReference type="ARBA" id="ARBA00004418"/>
    </source>
</evidence>
<dbReference type="InterPro" id="IPR015168">
    <property type="entry name" value="SsuA/THI5"/>
</dbReference>
<dbReference type="SMART" id="SM00062">
    <property type="entry name" value="PBPb"/>
    <property type="match status" value="1"/>
</dbReference>
<comment type="similarity">
    <text evidence="2">Belongs to the bacterial solute-binding protein SsuA/TauA family.</text>
</comment>
<dbReference type="AlphaFoldDB" id="A0A1I7FJ78"/>
<accession>A0A1I7FJ78</accession>
<organism evidence="9 10">
    <name type="scientific">Alicyclobacillus macrosporangiidus</name>
    <dbReference type="NCBI Taxonomy" id="392015"/>
    <lineage>
        <taxon>Bacteria</taxon>
        <taxon>Bacillati</taxon>
        <taxon>Bacillota</taxon>
        <taxon>Bacilli</taxon>
        <taxon>Bacillales</taxon>
        <taxon>Alicyclobacillaceae</taxon>
        <taxon>Alicyclobacillus</taxon>
    </lineage>
</organism>
<dbReference type="InterPro" id="IPR010067">
    <property type="entry name" value="ABC_SsuA_sub-bd"/>
</dbReference>
<comment type="subcellular location">
    <subcellularLocation>
        <location evidence="1">Periplasm</location>
    </subcellularLocation>
</comment>
<dbReference type="GO" id="GO:0016020">
    <property type="term" value="C:membrane"/>
    <property type="evidence" value="ECO:0007669"/>
    <property type="project" value="InterPro"/>
</dbReference>
<dbReference type="Gene3D" id="3.40.190.10">
    <property type="entry name" value="Periplasmic binding protein-like II"/>
    <property type="match status" value="2"/>
</dbReference>
<reference evidence="10" key="1">
    <citation type="submission" date="2016-10" db="EMBL/GenBank/DDBJ databases">
        <authorList>
            <person name="Varghese N."/>
        </authorList>
    </citation>
    <scope>NUCLEOTIDE SEQUENCE [LARGE SCALE GENOMIC DNA]</scope>
    <source>
        <strain evidence="10">DSM 17980</strain>
    </source>
</reference>
<dbReference type="Pfam" id="PF09084">
    <property type="entry name" value="NMT1"/>
    <property type="match status" value="1"/>
</dbReference>
<feature type="domain" description="Solute-binding protein family 3/N-terminal" evidence="8">
    <location>
        <begin position="58"/>
        <end position="272"/>
    </location>
</feature>
<dbReference type="SUPFAM" id="SSF53850">
    <property type="entry name" value="Periplasmic binding protein-like II"/>
    <property type="match status" value="1"/>
</dbReference>
<evidence type="ECO:0000256" key="6">
    <source>
        <dbReference type="ARBA" id="ARBA00070228"/>
    </source>
</evidence>
<keyword evidence="4" id="KW-0732">Signal</keyword>
<evidence type="ECO:0000256" key="3">
    <source>
        <dbReference type="ARBA" id="ARBA00022448"/>
    </source>
</evidence>
<dbReference type="STRING" id="392015.SAMN05421543_101287"/>
<evidence type="ECO:0000259" key="8">
    <source>
        <dbReference type="SMART" id="SM00062"/>
    </source>
</evidence>
<evidence type="ECO:0000256" key="2">
    <source>
        <dbReference type="ARBA" id="ARBA00010742"/>
    </source>
</evidence>
<keyword evidence="10" id="KW-1185">Reference proteome</keyword>
<feature type="compositionally biased region" description="Polar residues" evidence="7">
    <location>
        <begin position="44"/>
        <end position="58"/>
    </location>
</feature>
<proteinExistence type="inferred from homology"/>
<dbReference type="GO" id="GO:0042626">
    <property type="term" value="F:ATPase-coupled transmembrane transporter activity"/>
    <property type="evidence" value="ECO:0007669"/>
    <property type="project" value="InterPro"/>
</dbReference>
<evidence type="ECO:0000256" key="7">
    <source>
        <dbReference type="SAM" id="MobiDB-lite"/>
    </source>
</evidence>
<dbReference type="InterPro" id="IPR001638">
    <property type="entry name" value="Solute-binding_3/MltF_N"/>
</dbReference>
<dbReference type="NCBIfam" id="TIGR01728">
    <property type="entry name" value="SsuA_fam"/>
    <property type="match status" value="1"/>
</dbReference>
<keyword evidence="3" id="KW-0813">Transport</keyword>
<dbReference type="Proteomes" id="UP000183508">
    <property type="component" value="Unassembled WGS sequence"/>
</dbReference>